<feature type="binding site" evidence="3">
    <location>
        <position position="138"/>
    </location>
    <ligand>
        <name>a divalent metal cation</name>
        <dbReference type="ChEBI" id="CHEBI:60240"/>
    </ligand>
</feature>
<evidence type="ECO:0000256" key="3">
    <source>
        <dbReference type="PIRSR" id="PIRSR607837-1"/>
    </source>
</evidence>
<dbReference type="SUPFAM" id="SSF109854">
    <property type="entry name" value="DinB/YfiT-like putative metalloenzymes"/>
    <property type="match status" value="1"/>
</dbReference>
<dbReference type="InterPro" id="IPR007837">
    <property type="entry name" value="DinB"/>
</dbReference>
<dbReference type="PROSITE" id="PS51257">
    <property type="entry name" value="PROKAR_LIPOPROTEIN"/>
    <property type="match status" value="1"/>
</dbReference>
<dbReference type="PANTHER" id="PTHR37302:SF1">
    <property type="entry name" value="PROTEIN DINB"/>
    <property type="match status" value="1"/>
</dbReference>
<accession>A0A9Q3UMI0</accession>
<dbReference type="Proteomes" id="UP001108027">
    <property type="component" value="Unassembled WGS sequence"/>
</dbReference>
<dbReference type="Pfam" id="PF05163">
    <property type="entry name" value="DinB"/>
    <property type="match status" value="1"/>
</dbReference>
<dbReference type="RefSeq" id="WP_228233813.1">
    <property type="nucleotide sequence ID" value="NZ_JAJGNA010000008.1"/>
</dbReference>
<feature type="binding site" evidence="3">
    <location>
        <position position="49"/>
    </location>
    <ligand>
        <name>a divalent metal cation</name>
        <dbReference type="ChEBI" id="CHEBI:60240"/>
    </ligand>
</feature>
<dbReference type="PANTHER" id="PTHR37302">
    <property type="entry name" value="SLR1116 PROTEIN"/>
    <property type="match status" value="1"/>
</dbReference>
<evidence type="ECO:0000256" key="1">
    <source>
        <dbReference type="ARBA" id="ARBA00008635"/>
    </source>
</evidence>
<reference evidence="4" key="1">
    <citation type="submission" date="2021-10" db="EMBL/GenBank/DDBJ databases">
        <title>The diversity and Nitrogen Metabolism of Culturable Nitrate-Utilizing Bacteria Within the Oxygen Minimum Zone of the Changjiang (Yangtze River)Estuary.</title>
        <authorList>
            <person name="Zhang D."/>
            <person name="Zheng J."/>
            <person name="Liu S."/>
            <person name="He W."/>
        </authorList>
    </citation>
    <scope>NUCLEOTIDE SEQUENCE</scope>
    <source>
        <strain evidence="4">FXH-223</strain>
    </source>
</reference>
<comment type="similarity">
    <text evidence="1">Belongs to the DinB family.</text>
</comment>
<keyword evidence="2 3" id="KW-0479">Metal-binding</keyword>
<organism evidence="4 5">
    <name type="scientific">Alloalcanivorax marinus</name>
    <dbReference type="NCBI Taxonomy" id="1177169"/>
    <lineage>
        <taxon>Bacteria</taxon>
        <taxon>Pseudomonadati</taxon>
        <taxon>Pseudomonadota</taxon>
        <taxon>Gammaproteobacteria</taxon>
        <taxon>Oceanospirillales</taxon>
        <taxon>Alcanivoracaceae</taxon>
        <taxon>Alloalcanivorax</taxon>
    </lineage>
</organism>
<evidence type="ECO:0000256" key="2">
    <source>
        <dbReference type="ARBA" id="ARBA00022723"/>
    </source>
</evidence>
<dbReference type="Gene3D" id="1.20.120.450">
    <property type="entry name" value="dinb family like domain"/>
    <property type="match status" value="1"/>
</dbReference>
<gene>
    <name evidence="4" type="ORF">LL252_09090</name>
</gene>
<comment type="caution">
    <text evidence="4">The sequence shown here is derived from an EMBL/GenBank/DDBJ whole genome shotgun (WGS) entry which is preliminary data.</text>
</comment>
<dbReference type="InterPro" id="IPR034660">
    <property type="entry name" value="DinB/YfiT-like"/>
</dbReference>
<evidence type="ECO:0000313" key="4">
    <source>
        <dbReference type="EMBL" id="MCC4308726.1"/>
    </source>
</evidence>
<sequence length="167" mass="19154">MWREHYARLARYNHWQNGQILSACAALDDAERKADRGLFFRSIHGTLNHLLLTDRMWLGRFIGTPFPARSLAQELYADFDTLRRERHLTDRALADYTATLEEEQLAGDVHYVSASTGQSHRRPLGLCLTHLFNHQTHHRGQLTAALSQLGQDFGTTDLIFMPDDVQP</sequence>
<evidence type="ECO:0000313" key="5">
    <source>
        <dbReference type="Proteomes" id="UP001108027"/>
    </source>
</evidence>
<dbReference type="EMBL" id="JAJGNA010000008">
    <property type="protein sequence ID" value="MCC4308726.1"/>
    <property type="molecule type" value="Genomic_DNA"/>
</dbReference>
<proteinExistence type="inferred from homology"/>
<keyword evidence="5" id="KW-1185">Reference proteome</keyword>
<dbReference type="GO" id="GO:0046872">
    <property type="term" value="F:metal ion binding"/>
    <property type="evidence" value="ECO:0007669"/>
    <property type="project" value="UniProtKB-KW"/>
</dbReference>
<name>A0A9Q3UMI0_9GAMM</name>
<protein>
    <submittedName>
        <fullName evidence="4">DinB family protein</fullName>
    </submittedName>
</protein>
<dbReference type="AlphaFoldDB" id="A0A9Q3UMI0"/>
<feature type="binding site" evidence="3">
    <location>
        <position position="134"/>
    </location>
    <ligand>
        <name>a divalent metal cation</name>
        <dbReference type="ChEBI" id="CHEBI:60240"/>
    </ligand>
</feature>